<name>A0ABS4SQ31_9PROT</name>
<dbReference type="Pfam" id="PF00929">
    <property type="entry name" value="RNase_T"/>
    <property type="match status" value="1"/>
</dbReference>
<accession>A0ABS4SQ31</accession>
<dbReference type="InterPro" id="IPR000014">
    <property type="entry name" value="PAS"/>
</dbReference>
<dbReference type="InterPro" id="IPR013520">
    <property type="entry name" value="Ribonucl_H"/>
</dbReference>
<comment type="caution">
    <text evidence="3">The sequence shown here is derived from an EMBL/GenBank/DDBJ whole genome shotgun (WGS) entry which is preliminary data.</text>
</comment>
<keyword evidence="4" id="KW-1185">Reference proteome</keyword>
<sequence>MAGGAWRSAVLGLAVAGLAFAYLGMDIGRLVGDDREAYYTDMGAVALGVVALWAAFARLGRHFREVERLRDALAAPRGRLAVDLAKDARDDEAGRLAKAAAEALRHDRPGAAAGGGARLTGVMAALEEPVVVLDDFGRVELLNAAAAGQLGIAVGADIYDHLSRPELFRAIERARESGQMVSALLRRAQGGEIQVRVRDLGLQAGVALVFPARSVNTPALLAGDRVVLRPLSRAPHLGDEEPLLTLPMVSLWVATTGEADGDDRAVVAVGTVRLAGPRVFRSLSLDLFVDPGRPIPAEATARHGVTDAMVQGARSFAESWPVIAEALHGCMVVGLDVDAALDALERDFVRAGPAGTLERPTLERPLSLDLGRLATALDRSLEGAPLDRLCAAFGIAPHPRPDVFAPALIQAELAAAILLQLDGRGIDSHGAARAFAEGQVQVQRR</sequence>
<keyword evidence="3" id="KW-0808">Transferase</keyword>
<keyword evidence="1" id="KW-0472">Membrane</keyword>
<dbReference type="Gene3D" id="3.30.420.10">
    <property type="entry name" value="Ribonuclease H-like superfamily/Ribonuclease H"/>
    <property type="match status" value="1"/>
</dbReference>
<keyword evidence="1" id="KW-0812">Transmembrane</keyword>
<dbReference type="InterPro" id="IPR035965">
    <property type="entry name" value="PAS-like_dom_sf"/>
</dbReference>
<keyword evidence="3" id="KW-0548">Nucleotidyltransferase</keyword>
<organism evidence="3 4">
    <name type="scientific">Azospirillum rugosum</name>
    <dbReference type="NCBI Taxonomy" id="416170"/>
    <lineage>
        <taxon>Bacteria</taxon>
        <taxon>Pseudomonadati</taxon>
        <taxon>Pseudomonadota</taxon>
        <taxon>Alphaproteobacteria</taxon>
        <taxon>Rhodospirillales</taxon>
        <taxon>Azospirillaceae</taxon>
        <taxon>Azospirillum</taxon>
    </lineage>
</organism>
<gene>
    <name evidence="3" type="ORF">J2851_003283</name>
</gene>
<protein>
    <submittedName>
        <fullName evidence="3">DNA polymerase-3 subunit epsilon</fullName>
        <ecNumber evidence="3">2.7.7.7</ecNumber>
    </submittedName>
</protein>
<dbReference type="CDD" id="cd06127">
    <property type="entry name" value="DEDDh"/>
    <property type="match status" value="1"/>
</dbReference>
<evidence type="ECO:0000313" key="3">
    <source>
        <dbReference type="EMBL" id="MBP2293500.1"/>
    </source>
</evidence>
<dbReference type="EMBL" id="JAGINP010000011">
    <property type="protein sequence ID" value="MBP2293500.1"/>
    <property type="molecule type" value="Genomic_DNA"/>
</dbReference>
<dbReference type="SUPFAM" id="SSF55785">
    <property type="entry name" value="PYP-like sensor domain (PAS domain)"/>
    <property type="match status" value="1"/>
</dbReference>
<dbReference type="EC" id="2.7.7.7" evidence="3"/>
<dbReference type="InterPro" id="IPR036397">
    <property type="entry name" value="RNaseH_sf"/>
</dbReference>
<evidence type="ECO:0000313" key="4">
    <source>
        <dbReference type="Proteomes" id="UP000781958"/>
    </source>
</evidence>
<dbReference type="GO" id="GO:0003887">
    <property type="term" value="F:DNA-directed DNA polymerase activity"/>
    <property type="evidence" value="ECO:0007669"/>
    <property type="project" value="UniProtKB-EC"/>
</dbReference>
<proteinExistence type="predicted"/>
<dbReference type="Proteomes" id="UP000781958">
    <property type="component" value="Unassembled WGS sequence"/>
</dbReference>
<dbReference type="RefSeq" id="WP_209767431.1">
    <property type="nucleotide sequence ID" value="NZ_JAGINP010000011.1"/>
</dbReference>
<evidence type="ECO:0000256" key="1">
    <source>
        <dbReference type="SAM" id="Phobius"/>
    </source>
</evidence>
<feature type="transmembrane region" description="Helical" evidence="1">
    <location>
        <begin position="37"/>
        <end position="60"/>
    </location>
</feature>
<feature type="domain" description="Exonuclease" evidence="2">
    <location>
        <begin position="267"/>
        <end position="396"/>
    </location>
</feature>
<evidence type="ECO:0000259" key="2">
    <source>
        <dbReference type="Pfam" id="PF00929"/>
    </source>
</evidence>
<dbReference type="InterPro" id="IPR012337">
    <property type="entry name" value="RNaseH-like_sf"/>
</dbReference>
<reference evidence="3 4" key="1">
    <citation type="submission" date="2021-03" db="EMBL/GenBank/DDBJ databases">
        <title>Genomic Encyclopedia of Type Strains, Phase III (KMG-III): the genomes of soil and plant-associated and newly described type strains.</title>
        <authorList>
            <person name="Whitman W."/>
        </authorList>
    </citation>
    <scope>NUCLEOTIDE SEQUENCE [LARGE SCALE GENOMIC DNA]</scope>
    <source>
        <strain evidence="3 4">IMMIB AFH-6</strain>
    </source>
</reference>
<dbReference type="SUPFAM" id="SSF53098">
    <property type="entry name" value="Ribonuclease H-like"/>
    <property type="match status" value="1"/>
</dbReference>
<dbReference type="CDD" id="cd00130">
    <property type="entry name" value="PAS"/>
    <property type="match status" value="1"/>
</dbReference>
<keyword evidence="1" id="KW-1133">Transmembrane helix</keyword>